<proteinExistence type="predicted"/>
<accession>A0A1I6L5G3</accession>
<evidence type="ECO:0000256" key="1">
    <source>
        <dbReference type="SAM" id="MobiDB-lite"/>
    </source>
</evidence>
<name>A0A1I6L5G3_9RHOB</name>
<organism evidence="2 3">
    <name type="scientific">Yoonia litorea</name>
    <dbReference type="NCBI Taxonomy" id="1123755"/>
    <lineage>
        <taxon>Bacteria</taxon>
        <taxon>Pseudomonadati</taxon>
        <taxon>Pseudomonadota</taxon>
        <taxon>Alphaproteobacteria</taxon>
        <taxon>Rhodobacterales</taxon>
        <taxon>Paracoccaceae</taxon>
        <taxon>Yoonia</taxon>
    </lineage>
</organism>
<gene>
    <name evidence="2" type="ORF">SAMN05444714_0191</name>
</gene>
<dbReference type="Proteomes" id="UP000198926">
    <property type="component" value="Unassembled WGS sequence"/>
</dbReference>
<dbReference type="EMBL" id="FOZM01000001">
    <property type="protein sequence ID" value="SFR98518.1"/>
    <property type="molecule type" value="Genomic_DNA"/>
</dbReference>
<dbReference type="STRING" id="1123755.SAMN05444714_0191"/>
<protein>
    <submittedName>
        <fullName evidence="2">Uncharacterized protein</fullName>
    </submittedName>
</protein>
<feature type="compositionally biased region" description="Basic and acidic residues" evidence="1">
    <location>
        <begin position="10"/>
        <end position="33"/>
    </location>
</feature>
<feature type="region of interest" description="Disordered" evidence="1">
    <location>
        <begin position="1"/>
        <end position="33"/>
    </location>
</feature>
<evidence type="ECO:0000313" key="3">
    <source>
        <dbReference type="Proteomes" id="UP000198926"/>
    </source>
</evidence>
<keyword evidence="3" id="KW-1185">Reference proteome</keyword>
<dbReference type="AlphaFoldDB" id="A0A1I6L5G3"/>
<sequence>MIEPWAGVDGDTKYVVDELGRPTDPQIQKDRSQ</sequence>
<evidence type="ECO:0000313" key="2">
    <source>
        <dbReference type="EMBL" id="SFR98518.1"/>
    </source>
</evidence>
<reference evidence="2 3" key="1">
    <citation type="submission" date="2016-10" db="EMBL/GenBank/DDBJ databases">
        <authorList>
            <person name="de Groot N.N."/>
        </authorList>
    </citation>
    <scope>NUCLEOTIDE SEQUENCE [LARGE SCALE GENOMIC DNA]</scope>
    <source>
        <strain evidence="2 3">DSM 29433</strain>
    </source>
</reference>